<dbReference type="InterPro" id="IPR003200">
    <property type="entry name" value="Nict_dMeBzImd_PRibTrfase"/>
</dbReference>
<dbReference type="GO" id="GO:0009236">
    <property type="term" value="P:cobalamin biosynthetic process"/>
    <property type="evidence" value="ECO:0007669"/>
    <property type="project" value="UniProtKB-UniRule"/>
</dbReference>
<keyword evidence="6 10" id="KW-0328">Glycosyltransferase</keyword>
<dbReference type="GO" id="GO:0008939">
    <property type="term" value="F:nicotinate-nucleotide-dimethylbenzimidazole phosphoribosyltransferase activity"/>
    <property type="evidence" value="ECO:0007669"/>
    <property type="project" value="UniProtKB-UniRule"/>
</dbReference>
<dbReference type="Proteomes" id="UP000050836">
    <property type="component" value="Unassembled WGS sequence"/>
</dbReference>
<accession>A0A0R0A4N5</accession>
<dbReference type="CDD" id="cd02439">
    <property type="entry name" value="DMB-PRT_CobT"/>
    <property type="match status" value="1"/>
</dbReference>
<dbReference type="RefSeq" id="WP_057506363.1">
    <property type="nucleotide sequence ID" value="NZ_LLXS01000038.1"/>
</dbReference>
<dbReference type="AlphaFoldDB" id="A0A0R0A4N5"/>
<dbReference type="Gene3D" id="1.10.1610.10">
    <property type="match status" value="1"/>
</dbReference>
<dbReference type="FunFam" id="3.40.50.10210:FF:000001">
    <property type="entry name" value="Nicotinate-nucleotide--dimethylbenzimidazole phosphoribosyltransferase"/>
    <property type="match status" value="1"/>
</dbReference>
<evidence type="ECO:0000256" key="3">
    <source>
        <dbReference type="ARBA" id="ARBA00011991"/>
    </source>
</evidence>
<dbReference type="Pfam" id="PF02277">
    <property type="entry name" value="DBI_PRT"/>
    <property type="match status" value="1"/>
</dbReference>
<evidence type="ECO:0000256" key="2">
    <source>
        <dbReference type="ARBA" id="ARBA00007110"/>
    </source>
</evidence>
<dbReference type="HAMAP" id="MF_00230">
    <property type="entry name" value="CobT"/>
    <property type="match status" value="1"/>
</dbReference>
<evidence type="ECO:0000256" key="6">
    <source>
        <dbReference type="ARBA" id="ARBA00022676"/>
    </source>
</evidence>
<evidence type="ECO:0000313" key="12">
    <source>
        <dbReference type="Proteomes" id="UP000050836"/>
    </source>
</evidence>
<dbReference type="UniPathway" id="UPA00061">
    <property type="reaction ID" value="UER00516"/>
</dbReference>
<proteinExistence type="inferred from homology"/>
<comment type="catalytic activity">
    <reaction evidence="9 10">
        <text>5,6-dimethylbenzimidazole + nicotinate beta-D-ribonucleotide = alpha-ribazole 5'-phosphate + nicotinate + H(+)</text>
        <dbReference type="Rhea" id="RHEA:11196"/>
        <dbReference type="ChEBI" id="CHEBI:15378"/>
        <dbReference type="ChEBI" id="CHEBI:15890"/>
        <dbReference type="ChEBI" id="CHEBI:32544"/>
        <dbReference type="ChEBI" id="CHEBI:57502"/>
        <dbReference type="ChEBI" id="CHEBI:57918"/>
        <dbReference type="EC" id="2.4.2.21"/>
    </reaction>
</comment>
<keyword evidence="7 10" id="KW-0808">Transferase</keyword>
<evidence type="ECO:0000313" key="11">
    <source>
        <dbReference type="EMBL" id="KRG40128.1"/>
    </source>
</evidence>
<reference evidence="11 12" key="1">
    <citation type="submission" date="2015-10" db="EMBL/GenBank/DDBJ databases">
        <title>Genome sequencing and analysis of members of genus Stenotrophomonas.</title>
        <authorList>
            <person name="Patil P.P."/>
            <person name="Midha S."/>
            <person name="Patil P.B."/>
        </authorList>
    </citation>
    <scope>NUCLEOTIDE SEQUENCE [LARGE SCALE GENOMIC DNA]</scope>
    <source>
        <strain evidence="11 12">JCM 9942</strain>
    </source>
</reference>
<comment type="pathway">
    <text evidence="1 10">Nucleoside biosynthesis; alpha-ribazole biosynthesis; alpha-ribazole from 5,6-dimethylbenzimidazole: step 1/2.</text>
</comment>
<comment type="caution">
    <text evidence="11">The sequence shown here is derived from an EMBL/GenBank/DDBJ whole genome shotgun (WGS) entry which is preliminary data.</text>
</comment>
<dbReference type="EC" id="2.4.2.21" evidence="3 10"/>
<feature type="active site" description="Proton acceptor" evidence="10">
    <location>
        <position position="320"/>
    </location>
</feature>
<evidence type="ECO:0000256" key="9">
    <source>
        <dbReference type="ARBA" id="ARBA00047340"/>
    </source>
</evidence>
<name>A0A0R0A4N5_9GAMM</name>
<organism evidence="11 12">
    <name type="scientific">Stenotrophomonas pictorum JCM 9942</name>
    <dbReference type="NCBI Taxonomy" id="1236960"/>
    <lineage>
        <taxon>Bacteria</taxon>
        <taxon>Pseudomonadati</taxon>
        <taxon>Pseudomonadota</taxon>
        <taxon>Gammaproteobacteria</taxon>
        <taxon>Lysobacterales</taxon>
        <taxon>Lysobacteraceae</taxon>
        <taxon>Stenotrophomonas</taxon>
    </lineage>
</organism>
<dbReference type="NCBIfam" id="NF000996">
    <property type="entry name" value="PRK00105.1"/>
    <property type="match status" value="1"/>
</dbReference>
<dbReference type="InterPro" id="IPR017846">
    <property type="entry name" value="Nict_dMeBzImd_PRibTrfase_bact"/>
</dbReference>
<comment type="function">
    <text evidence="10">Catalyzes the synthesis of alpha-ribazole-5'-phosphate from nicotinate mononucleotide (NAMN) and 5,6-dimethylbenzimidazole (DMB).</text>
</comment>
<keyword evidence="12" id="KW-1185">Reference proteome</keyword>
<dbReference type="NCBIfam" id="TIGR03160">
    <property type="entry name" value="cobT_DBIPRT"/>
    <property type="match status" value="1"/>
</dbReference>
<keyword evidence="5 10" id="KW-0169">Cobalamin biosynthesis</keyword>
<protein>
    <recommendedName>
        <fullName evidence="4 10">Nicotinate-nucleotide--dimethylbenzimidazole phosphoribosyltransferase</fullName>
        <shortName evidence="10">NN:DBI PRT</shortName>
        <ecNumber evidence="3 10">2.4.2.21</ecNumber>
    </recommendedName>
    <alternativeName>
        <fullName evidence="8 10">N(1)-alpha-phosphoribosyltransferase</fullName>
    </alternativeName>
</protein>
<dbReference type="InterPro" id="IPR036087">
    <property type="entry name" value="Nict_dMeBzImd_PRibTrfase_sf"/>
</dbReference>
<evidence type="ECO:0000256" key="5">
    <source>
        <dbReference type="ARBA" id="ARBA00022573"/>
    </source>
</evidence>
<dbReference type="Gene3D" id="3.40.50.10210">
    <property type="match status" value="1"/>
</dbReference>
<dbReference type="EMBL" id="LLXS01000038">
    <property type="protein sequence ID" value="KRG40128.1"/>
    <property type="molecule type" value="Genomic_DNA"/>
</dbReference>
<dbReference type="PANTHER" id="PTHR43463">
    <property type="entry name" value="NICOTINATE-NUCLEOTIDE--DIMETHYLBENZIMIDAZOLE PHOSPHORIBOSYLTRANSFERASE"/>
    <property type="match status" value="1"/>
</dbReference>
<dbReference type="PANTHER" id="PTHR43463:SF1">
    <property type="entry name" value="NICOTINATE-NUCLEOTIDE--DIMETHYLBENZIMIDAZOLE PHOSPHORIBOSYLTRANSFERASE"/>
    <property type="match status" value="1"/>
</dbReference>
<comment type="similarity">
    <text evidence="2 10">Belongs to the CobT family.</text>
</comment>
<evidence type="ECO:0000256" key="4">
    <source>
        <dbReference type="ARBA" id="ARBA00015486"/>
    </source>
</evidence>
<evidence type="ECO:0000256" key="8">
    <source>
        <dbReference type="ARBA" id="ARBA00030686"/>
    </source>
</evidence>
<gene>
    <name evidence="10" type="primary">cobT</name>
    <name evidence="11" type="ORF">ARC78_13115</name>
</gene>
<dbReference type="SUPFAM" id="SSF52733">
    <property type="entry name" value="Nicotinate mononucleotide:5,6-dimethylbenzimidazole phosphoribosyltransferase (CobT)"/>
    <property type="match status" value="1"/>
</dbReference>
<dbReference type="InterPro" id="IPR023195">
    <property type="entry name" value="Nict_dMeBzImd_PRibTrfase_N"/>
</dbReference>
<evidence type="ECO:0000256" key="7">
    <source>
        <dbReference type="ARBA" id="ARBA00022679"/>
    </source>
</evidence>
<sequence>MTETWFGQACGQPSQEHRQRAIARQRQLTKPEGALGRLETLAIELAALQAADRPQAAQVPVIVFAGDHGVAARGVSAYPAEVTVQMLHNFAAGGAAIAVLARELGLPLHVWDVGSRATAPIAGVVTDKARHGTADFSTAEAMSEVELRATFDAGRRAVDPVCAGGADLLVLGEMGIGNTTSASALAAVLGPLPLEELVGIGTGLDAVRMVQKKNIIARALALHGEAINAAASPGWEALRRVGGLEIAAMSAAMIAAAQRGVPVLVDGFIVSAAALAAVRINPGVRPWLLFSHQSAERGHVRLLELLQAQPLLQLDLRLGEGSGAALALPLVRMACALHNQMATFEEAAVADRDGRR</sequence>
<evidence type="ECO:0000256" key="10">
    <source>
        <dbReference type="HAMAP-Rule" id="MF_00230"/>
    </source>
</evidence>
<evidence type="ECO:0000256" key="1">
    <source>
        <dbReference type="ARBA" id="ARBA00005049"/>
    </source>
</evidence>